<feature type="domain" description="Terpene synthase metal-binding" evidence="5">
    <location>
        <begin position="266"/>
        <end position="505"/>
    </location>
</feature>
<dbReference type="SMR" id="L0HP52"/>
<dbReference type="InterPro" id="IPR036965">
    <property type="entry name" value="Terpene_synth_N_sf"/>
</dbReference>
<reference evidence="6" key="1">
    <citation type="submission" date="2012-08" db="EMBL/GenBank/DDBJ databases">
        <authorList>
            <person name="Yeo Y.-S."/>
            <person name="Nybo S.E."/>
            <person name="Chappell J."/>
        </authorList>
    </citation>
    <scope>NUCLEOTIDE SEQUENCE</scope>
</reference>
<sequence>MESCLSFSSPPPTKKNIQEPVRPNAKFHKSVWGNHFLKYASNPEQIDYDADEQHEQLKEELRKKLVVNVTNERVEEQLKLIDAIQRLGVAYHFQREIDAVLNNLLLFRSNKDNDDIYMVSLRFRLLRQQGHDVSCSVFEKFKNIDGRFKDSLRDDVRGLLSLYEATHMRVHKEDILEEALEFTIYELEQVVKLSSNDTLLASEVIHALNMPIRKGLTRIEARHFISVYQHDKSHDETLLKFSKIDFNMLQKLHQRELADLTIWWEKLNVAEKMPYARDRFVECYFWGLGVYFEPQYSRARKMFVKVINLTSLIDDTYDSYGTFDELDLFTDAVKRWNVNETDKLPEYMRPLFMELLNVYNAMEEELKEEGVSYRVEYAKQSMIQIVTAYNDEAIWYHNGYVPTFDEYLKVALISCGYMLLSTISFVGMGVTTVTKPAFDWVTNNPLILIASCTINRLADDKVGHELEQERGHVASGVECYMKHNNATKQEVVIEFNKRISNAWKDINQECLHPLPVPLHLVVRPLYLACFMNVFYKDEDWYTHSNTQMKECINSLLVESVPY</sequence>
<dbReference type="FunFam" id="1.50.10.130:FF:000001">
    <property type="entry name" value="Isoprene synthase, chloroplastic"/>
    <property type="match status" value="1"/>
</dbReference>
<dbReference type="PANTHER" id="PTHR31225">
    <property type="entry name" value="OS04G0344100 PROTEIN-RELATED"/>
    <property type="match status" value="1"/>
</dbReference>
<dbReference type="BRENDA" id="4.2.3.139">
    <property type="organism ID" value="13175"/>
</dbReference>
<protein>
    <submittedName>
        <fullName evidence="6">Sesquiterpene synthase 1</fullName>
    </submittedName>
</protein>
<dbReference type="GO" id="GO:0016102">
    <property type="term" value="P:diterpenoid biosynthetic process"/>
    <property type="evidence" value="ECO:0007669"/>
    <property type="project" value="InterPro"/>
</dbReference>
<dbReference type="Gene3D" id="1.10.600.10">
    <property type="entry name" value="Farnesyl Diphosphate Synthase"/>
    <property type="match status" value="1"/>
</dbReference>
<dbReference type="InterPro" id="IPR008930">
    <property type="entry name" value="Terpenoid_cyclase/PrenylTrfase"/>
</dbReference>
<keyword evidence="2" id="KW-0479">Metal-binding</keyword>
<dbReference type="GO" id="GO:0000287">
    <property type="term" value="F:magnesium ion binding"/>
    <property type="evidence" value="ECO:0007669"/>
    <property type="project" value="InterPro"/>
</dbReference>
<dbReference type="SFLD" id="SFLDS00005">
    <property type="entry name" value="Isoprenoid_Synthase_Type_I"/>
    <property type="match status" value="1"/>
</dbReference>
<evidence type="ECO:0000259" key="5">
    <source>
        <dbReference type="Pfam" id="PF03936"/>
    </source>
</evidence>
<evidence type="ECO:0000256" key="2">
    <source>
        <dbReference type="ARBA" id="ARBA00022723"/>
    </source>
</evidence>
<dbReference type="InterPro" id="IPR005630">
    <property type="entry name" value="Terpene_synthase_metal-bd"/>
</dbReference>
<comment type="cofactor">
    <cofactor evidence="1">
        <name>Mg(2+)</name>
        <dbReference type="ChEBI" id="CHEBI:18420"/>
    </cofactor>
</comment>
<dbReference type="Gene3D" id="1.50.10.130">
    <property type="entry name" value="Terpene synthase, N-terminal domain"/>
    <property type="match status" value="1"/>
</dbReference>
<dbReference type="InterPro" id="IPR050148">
    <property type="entry name" value="Terpene_synthase-like"/>
</dbReference>
<dbReference type="SFLD" id="SFLDG01019">
    <property type="entry name" value="Terpene_Cyclase_Like_1_C_Termi"/>
    <property type="match status" value="1"/>
</dbReference>
<dbReference type="AlphaFoldDB" id="L0HP52"/>
<dbReference type="CDD" id="cd00684">
    <property type="entry name" value="Terpene_cyclase_plant_C1"/>
    <property type="match status" value="1"/>
</dbReference>
<gene>
    <name evidence="6" type="primary">TPS1</name>
</gene>
<evidence type="ECO:0000259" key="4">
    <source>
        <dbReference type="Pfam" id="PF01397"/>
    </source>
</evidence>
<dbReference type="InterPro" id="IPR044814">
    <property type="entry name" value="Terpene_cyclase_plant_C1"/>
</dbReference>
<dbReference type="SUPFAM" id="SSF48239">
    <property type="entry name" value="Terpenoid cyclases/Protein prenyltransferases"/>
    <property type="match status" value="1"/>
</dbReference>
<feature type="domain" description="Terpene synthase N-terminal" evidence="4">
    <location>
        <begin position="31"/>
        <end position="208"/>
    </location>
</feature>
<dbReference type="Pfam" id="PF01397">
    <property type="entry name" value="Terpene_synth"/>
    <property type="match status" value="1"/>
</dbReference>
<organism evidence="6">
    <name type="scientific">Valeriana officinalis</name>
    <name type="common">Valerian</name>
    <name type="synonym">Garden heliotrope</name>
    <dbReference type="NCBI Taxonomy" id="19953"/>
    <lineage>
        <taxon>Eukaryota</taxon>
        <taxon>Viridiplantae</taxon>
        <taxon>Streptophyta</taxon>
        <taxon>Embryophyta</taxon>
        <taxon>Tracheophyta</taxon>
        <taxon>Spermatophyta</taxon>
        <taxon>Magnoliopsida</taxon>
        <taxon>eudicotyledons</taxon>
        <taxon>Gunneridae</taxon>
        <taxon>Pentapetalae</taxon>
        <taxon>asterids</taxon>
        <taxon>campanulids</taxon>
        <taxon>Dipsacales</taxon>
        <taxon>Caprifoliaceae</taxon>
        <taxon>Valeriana</taxon>
    </lineage>
</organism>
<dbReference type="SUPFAM" id="SSF48576">
    <property type="entry name" value="Terpenoid synthases"/>
    <property type="match status" value="1"/>
</dbReference>
<evidence type="ECO:0000256" key="1">
    <source>
        <dbReference type="ARBA" id="ARBA00001946"/>
    </source>
</evidence>
<keyword evidence="3" id="KW-0456">Lyase</keyword>
<accession>L0HP52</accession>
<dbReference type="InterPro" id="IPR001906">
    <property type="entry name" value="Terpene_synth_N"/>
</dbReference>
<dbReference type="InterPro" id="IPR034741">
    <property type="entry name" value="Terpene_cyclase-like_1_C"/>
</dbReference>
<proteinExistence type="evidence at transcript level"/>
<dbReference type="Pfam" id="PF03936">
    <property type="entry name" value="Terpene_synth_C"/>
    <property type="match status" value="1"/>
</dbReference>
<dbReference type="PANTHER" id="PTHR31225:SF221">
    <property type="entry name" value="(-)-GERMACRENE D SYNTHASE"/>
    <property type="match status" value="1"/>
</dbReference>
<dbReference type="EMBL" id="JX494699">
    <property type="protein sequence ID" value="AGB05610.1"/>
    <property type="molecule type" value="mRNA"/>
</dbReference>
<reference evidence="6" key="2">
    <citation type="journal article" date="2013" name="J. Biol. Chem.">
        <title>Functional identification of valerena-1,10-diene synthase, a terpene synthase catalyzing a unique chemical cascade in the biosynthesis of biologically active sesquiterpenes in Valeriana officinalis.</title>
        <authorList>
            <person name="Yeo Y.S."/>
            <person name="Nybo S.E."/>
            <person name="Chittiboyina A.G."/>
            <person name="Weerasooriya A.D."/>
            <person name="Wang Y.H."/>
            <person name="Gongora-Castillo E."/>
            <person name="Vaillancourt B."/>
            <person name="Buell C.R."/>
            <person name="DellaPenna D."/>
            <person name="Celiz M.D."/>
            <person name="Jones A.D."/>
            <person name="Wurtele E.S."/>
            <person name="Ransom N."/>
            <person name="Dudareva N."/>
            <person name="Shaaban K.A."/>
            <person name="Tibrewal N."/>
            <person name="Chandra S."/>
            <person name="Smillie T."/>
            <person name="Khan I.A."/>
            <person name="Coates R.M."/>
            <person name="Watt D.S."/>
            <person name="Chappell J."/>
        </authorList>
    </citation>
    <scope>NUCLEOTIDE SEQUENCE</scope>
</reference>
<dbReference type="InterPro" id="IPR008949">
    <property type="entry name" value="Isoprenoid_synthase_dom_sf"/>
</dbReference>
<evidence type="ECO:0000313" key="6">
    <source>
        <dbReference type="EMBL" id="AGB05610.1"/>
    </source>
</evidence>
<dbReference type="FunFam" id="1.10.600.10:FF:000007">
    <property type="entry name" value="Isoprene synthase, chloroplastic"/>
    <property type="match status" value="1"/>
</dbReference>
<evidence type="ECO:0000256" key="3">
    <source>
        <dbReference type="ARBA" id="ARBA00023239"/>
    </source>
</evidence>
<dbReference type="GO" id="GO:0010333">
    <property type="term" value="F:terpene synthase activity"/>
    <property type="evidence" value="ECO:0007669"/>
    <property type="project" value="InterPro"/>
</dbReference>
<name>L0HP52_VALOF</name>